<keyword evidence="2" id="KW-1185">Reference proteome</keyword>
<reference evidence="1 2" key="1">
    <citation type="submission" date="2015-07" db="EMBL/GenBank/DDBJ databases">
        <title>The genome of Dufourea novaeangliae.</title>
        <authorList>
            <person name="Pan H."/>
            <person name="Kapheim K."/>
        </authorList>
    </citation>
    <scope>NUCLEOTIDE SEQUENCE [LARGE SCALE GENOMIC DNA]</scope>
    <source>
        <strain evidence="1">0120121106</strain>
        <tissue evidence="1">Whole body</tissue>
    </source>
</reference>
<dbReference type="Proteomes" id="UP000076502">
    <property type="component" value="Unassembled WGS sequence"/>
</dbReference>
<protein>
    <submittedName>
        <fullName evidence="1">Uncharacterized protein</fullName>
    </submittedName>
</protein>
<dbReference type="AlphaFoldDB" id="A0A154PMK2"/>
<sequence length="74" mass="8655">MMIRFVERSRSLRGTIQPPRDTHALKNRSWEESILSWHPMMFLLSTKVKVTVVPVYAVASGNFKVSNVMFLFRE</sequence>
<proteinExistence type="predicted"/>
<organism evidence="1 2">
    <name type="scientific">Dufourea novaeangliae</name>
    <name type="common">Sweat bee</name>
    <dbReference type="NCBI Taxonomy" id="178035"/>
    <lineage>
        <taxon>Eukaryota</taxon>
        <taxon>Metazoa</taxon>
        <taxon>Ecdysozoa</taxon>
        <taxon>Arthropoda</taxon>
        <taxon>Hexapoda</taxon>
        <taxon>Insecta</taxon>
        <taxon>Pterygota</taxon>
        <taxon>Neoptera</taxon>
        <taxon>Endopterygota</taxon>
        <taxon>Hymenoptera</taxon>
        <taxon>Apocrita</taxon>
        <taxon>Aculeata</taxon>
        <taxon>Apoidea</taxon>
        <taxon>Anthophila</taxon>
        <taxon>Halictidae</taxon>
        <taxon>Rophitinae</taxon>
        <taxon>Dufourea</taxon>
    </lineage>
</organism>
<evidence type="ECO:0000313" key="1">
    <source>
        <dbReference type="EMBL" id="KZC13063.1"/>
    </source>
</evidence>
<name>A0A154PMK2_DUFNO</name>
<dbReference type="EMBL" id="KQ434980">
    <property type="protein sequence ID" value="KZC13063.1"/>
    <property type="molecule type" value="Genomic_DNA"/>
</dbReference>
<evidence type="ECO:0000313" key="2">
    <source>
        <dbReference type="Proteomes" id="UP000076502"/>
    </source>
</evidence>
<gene>
    <name evidence="1" type="ORF">WN55_05468</name>
</gene>
<accession>A0A154PMK2</accession>